<keyword evidence="3" id="KW-0326">Glycosidase</keyword>
<keyword evidence="1" id="KW-1133">Transmembrane helix</keyword>
<dbReference type="STRING" id="74649.A0A2P6SCQ5"/>
<feature type="transmembrane region" description="Helical" evidence="1">
    <location>
        <begin position="51"/>
        <end position="75"/>
    </location>
</feature>
<evidence type="ECO:0000259" key="2">
    <source>
        <dbReference type="Pfam" id="PF01048"/>
    </source>
</evidence>
<dbReference type="Pfam" id="PF01048">
    <property type="entry name" value="PNP_UDP_1"/>
    <property type="match status" value="1"/>
</dbReference>
<dbReference type="InterPro" id="IPR000845">
    <property type="entry name" value="Nucleoside_phosphorylase_d"/>
</dbReference>
<dbReference type="CDD" id="cd09008">
    <property type="entry name" value="MTAN"/>
    <property type="match status" value="1"/>
</dbReference>
<feature type="domain" description="Nucleoside phosphorylase" evidence="2">
    <location>
        <begin position="94"/>
        <end position="390"/>
    </location>
</feature>
<evidence type="ECO:0000313" key="4">
    <source>
        <dbReference type="Proteomes" id="UP000238479"/>
    </source>
</evidence>
<feature type="transmembrane region" description="Helical" evidence="1">
    <location>
        <begin position="21"/>
        <end position="39"/>
    </location>
</feature>
<dbReference type="AlphaFoldDB" id="A0A2P6SCQ5"/>
<keyword evidence="1" id="KW-0472">Membrane</keyword>
<dbReference type="OMA" id="HYWAHTA"/>
<keyword evidence="4" id="KW-1185">Reference proteome</keyword>
<keyword evidence="1" id="KW-0812">Transmembrane</keyword>
<evidence type="ECO:0000313" key="3">
    <source>
        <dbReference type="EMBL" id="PRQ56465.1"/>
    </source>
</evidence>
<dbReference type="EC" id="3.2.2.9" evidence="3"/>
<dbReference type="GO" id="GO:0008782">
    <property type="term" value="F:adenosylhomocysteine nucleosidase activity"/>
    <property type="evidence" value="ECO:0007669"/>
    <property type="project" value="UniProtKB-EC"/>
</dbReference>
<gene>
    <name evidence="3" type="ORF">RchiOBHm_Chr1g0336711</name>
</gene>
<evidence type="ECO:0000256" key="1">
    <source>
        <dbReference type="SAM" id="Phobius"/>
    </source>
</evidence>
<dbReference type="EMBL" id="PDCK01000039">
    <property type="protein sequence ID" value="PRQ56465.1"/>
    <property type="molecule type" value="Genomic_DNA"/>
</dbReference>
<dbReference type="Gramene" id="PRQ56465">
    <property type="protein sequence ID" value="PRQ56465"/>
    <property type="gene ID" value="RchiOBHm_Chr1g0336711"/>
</dbReference>
<proteinExistence type="predicted"/>
<dbReference type="SUPFAM" id="SSF53167">
    <property type="entry name" value="Purine and uridine phosphorylases"/>
    <property type="match status" value="1"/>
</dbReference>
<reference evidence="3 4" key="1">
    <citation type="journal article" date="2018" name="Nat. Genet.">
        <title>The Rosa genome provides new insights in the design of modern roses.</title>
        <authorList>
            <person name="Bendahmane M."/>
        </authorList>
    </citation>
    <scope>NUCLEOTIDE SEQUENCE [LARGE SCALE GENOMIC DNA]</scope>
    <source>
        <strain evidence="4">cv. Old Blush</strain>
    </source>
</reference>
<comment type="caution">
    <text evidence="3">The sequence shown here is derived from an EMBL/GenBank/DDBJ whole genome shotgun (WGS) entry which is preliminary data.</text>
</comment>
<dbReference type="PANTHER" id="PTHR21234:SF19">
    <property type="entry name" value="BARK STORAGE PROTEIN B-LIKE"/>
    <property type="match status" value="1"/>
</dbReference>
<accession>A0A2P6SCQ5</accession>
<organism evidence="3 4">
    <name type="scientific">Rosa chinensis</name>
    <name type="common">China rose</name>
    <dbReference type="NCBI Taxonomy" id="74649"/>
    <lineage>
        <taxon>Eukaryota</taxon>
        <taxon>Viridiplantae</taxon>
        <taxon>Streptophyta</taxon>
        <taxon>Embryophyta</taxon>
        <taxon>Tracheophyta</taxon>
        <taxon>Spermatophyta</taxon>
        <taxon>Magnoliopsida</taxon>
        <taxon>eudicotyledons</taxon>
        <taxon>Gunneridae</taxon>
        <taxon>Pentapetalae</taxon>
        <taxon>rosids</taxon>
        <taxon>fabids</taxon>
        <taxon>Rosales</taxon>
        <taxon>Rosaceae</taxon>
        <taxon>Rosoideae</taxon>
        <taxon>Rosoideae incertae sedis</taxon>
        <taxon>Rosa</taxon>
    </lineage>
</organism>
<sequence length="398" mass="44481">MSFTLGNKSLSYEHIPLFYKFGLFLATIILWFISIYLYLRLWRPEYIKMGVAWPCVVVYAVSISLMMLNGASAALSKETLELIAKANENGPYLGLVIPNSFEMDPLLQSPNFTSSNLTIDFSGRRFRFGTITEKKVILVMTGLAMINAGIATQLLLSLFDIEGVVHYGIAGNANPSLHLADVVIPQYWAHTALWNWQRYGNGPEDELPLESQGDYTRDIGYLKFANYTVNVTDGSSYDNLLNNIWYQPEEVFPINGTPEQREHAFWIPVDPFYYKVSQKLEDVILEGCLNSTTCLSHTPRVTRVQRGTSASIYLDNAAYRDFIYHEFNITPVDMESASVALICLQQKVPFIVIRALSDLAGGGSADSNEADTFVTLASNNSVTVLLEFVKHLSAATIS</sequence>
<dbReference type="InterPro" id="IPR035994">
    <property type="entry name" value="Nucleoside_phosphorylase_sf"/>
</dbReference>
<dbReference type="GO" id="GO:0009116">
    <property type="term" value="P:nucleoside metabolic process"/>
    <property type="evidence" value="ECO:0007669"/>
    <property type="project" value="InterPro"/>
</dbReference>
<name>A0A2P6SCQ5_ROSCH</name>
<protein>
    <submittedName>
        <fullName evidence="3">Putative adenosylhomocysteine nucleosidase</fullName>
        <ecNumber evidence="3">3.2.2.9</ecNumber>
    </submittedName>
</protein>
<dbReference type="PANTHER" id="PTHR21234">
    <property type="entry name" value="PURINE NUCLEOSIDE PHOSPHORYLASE"/>
    <property type="match status" value="1"/>
</dbReference>
<keyword evidence="3" id="KW-0378">Hydrolase</keyword>
<dbReference type="Gene3D" id="3.40.50.1580">
    <property type="entry name" value="Nucleoside phosphorylase domain"/>
    <property type="match status" value="1"/>
</dbReference>
<dbReference type="Proteomes" id="UP000238479">
    <property type="component" value="Chromosome 1"/>
</dbReference>